<reference evidence="6 7" key="1">
    <citation type="submission" date="2024-04" db="EMBL/GenBank/DDBJ databases">
        <title>Tritrichomonas musculus Genome.</title>
        <authorList>
            <person name="Alves-Ferreira E."/>
            <person name="Grigg M."/>
            <person name="Lorenzi H."/>
            <person name="Galac M."/>
        </authorList>
    </citation>
    <scope>NUCLEOTIDE SEQUENCE [LARGE SCALE GENOMIC DNA]</scope>
    <source>
        <strain evidence="6 7">EAF2021</strain>
    </source>
</reference>
<sequence length="320" mass="35913">MFILLLRFIASKVQLSLTDERKFVQWMRINNNFYTGDEYYLRLGIFLSNARYCQEYNRKKGLTFRLGLNKFSCHTPAEYKSILGARKVQNKDIRSSISTKITDIPDSFDWRDKGVVNPIKDQADCGSCWAFSAISTSESAYAIATGVLYQFSEQDLIDCSPLFGCSGGWPTDALFFIMEVQYGQFMTEQDYPYRALDCACQLDYSKLVGKITSIQKVSEGDENDLKEKVATYGVASVCIAAGNTPFMSYAGGILDNDSCSDEIDHAVAVIGYGSENEVDYWIVRNSWGTSWGEDGYVRMVRNKNNQCSIASVAIVAIDSE</sequence>
<dbReference type="Gene3D" id="3.90.70.10">
    <property type="entry name" value="Cysteine proteinases"/>
    <property type="match status" value="1"/>
</dbReference>
<dbReference type="InterPro" id="IPR039417">
    <property type="entry name" value="Peptidase_C1A_papain-like"/>
</dbReference>
<keyword evidence="3" id="KW-0732">Signal</keyword>
<feature type="domain" description="Peptidase C1A papain C-terminal" evidence="4">
    <location>
        <begin position="104"/>
        <end position="317"/>
    </location>
</feature>
<evidence type="ECO:0000256" key="3">
    <source>
        <dbReference type="SAM" id="SignalP"/>
    </source>
</evidence>
<comment type="similarity">
    <text evidence="1">Belongs to the peptidase C1 family.</text>
</comment>
<dbReference type="SMART" id="SM00848">
    <property type="entry name" value="Inhibitor_I29"/>
    <property type="match status" value="1"/>
</dbReference>
<evidence type="ECO:0000313" key="6">
    <source>
        <dbReference type="EMBL" id="KAK8857447.1"/>
    </source>
</evidence>
<dbReference type="SUPFAM" id="SSF54001">
    <property type="entry name" value="Cysteine proteinases"/>
    <property type="match status" value="1"/>
</dbReference>
<name>A0ABR2I6I4_9EUKA</name>
<feature type="domain" description="Cathepsin propeptide inhibitor" evidence="5">
    <location>
        <begin position="23"/>
        <end position="79"/>
    </location>
</feature>
<dbReference type="CDD" id="cd02248">
    <property type="entry name" value="Peptidase_C1A"/>
    <property type="match status" value="1"/>
</dbReference>
<evidence type="ECO:0000256" key="1">
    <source>
        <dbReference type="ARBA" id="ARBA00008455"/>
    </source>
</evidence>
<dbReference type="InterPro" id="IPR038765">
    <property type="entry name" value="Papain-like_cys_pep_sf"/>
</dbReference>
<evidence type="ECO:0000313" key="7">
    <source>
        <dbReference type="Proteomes" id="UP001470230"/>
    </source>
</evidence>
<gene>
    <name evidence="6" type="ORF">M9Y10_015852</name>
</gene>
<dbReference type="InterPro" id="IPR000668">
    <property type="entry name" value="Peptidase_C1A_C"/>
</dbReference>
<keyword evidence="7" id="KW-1185">Reference proteome</keyword>
<evidence type="ECO:0000259" key="4">
    <source>
        <dbReference type="SMART" id="SM00645"/>
    </source>
</evidence>
<evidence type="ECO:0000256" key="2">
    <source>
        <dbReference type="ARBA" id="ARBA00023157"/>
    </source>
</evidence>
<dbReference type="PRINTS" id="PR00705">
    <property type="entry name" value="PAPAIN"/>
</dbReference>
<dbReference type="InterPro" id="IPR000169">
    <property type="entry name" value="Pept_cys_AS"/>
</dbReference>
<protein>
    <submittedName>
        <fullName evidence="6">Uncharacterized protein</fullName>
    </submittedName>
</protein>
<dbReference type="PANTHER" id="PTHR12411">
    <property type="entry name" value="CYSTEINE PROTEASE FAMILY C1-RELATED"/>
    <property type="match status" value="1"/>
</dbReference>
<feature type="signal peptide" evidence="3">
    <location>
        <begin position="1"/>
        <end position="18"/>
    </location>
</feature>
<feature type="chain" id="PRO_5046812977" evidence="3">
    <location>
        <begin position="19"/>
        <end position="320"/>
    </location>
</feature>
<accession>A0ABR2I6I4</accession>
<organism evidence="6 7">
    <name type="scientific">Tritrichomonas musculus</name>
    <dbReference type="NCBI Taxonomy" id="1915356"/>
    <lineage>
        <taxon>Eukaryota</taxon>
        <taxon>Metamonada</taxon>
        <taxon>Parabasalia</taxon>
        <taxon>Tritrichomonadida</taxon>
        <taxon>Tritrichomonadidae</taxon>
        <taxon>Tritrichomonas</taxon>
    </lineage>
</organism>
<dbReference type="EMBL" id="JAPFFF010000020">
    <property type="protein sequence ID" value="KAK8857447.1"/>
    <property type="molecule type" value="Genomic_DNA"/>
</dbReference>
<keyword evidence="2" id="KW-1015">Disulfide bond</keyword>
<dbReference type="Pfam" id="PF08246">
    <property type="entry name" value="Inhibitor_I29"/>
    <property type="match status" value="1"/>
</dbReference>
<dbReference type="InterPro" id="IPR013128">
    <property type="entry name" value="Peptidase_C1A"/>
</dbReference>
<dbReference type="Proteomes" id="UP001470230">
    <property type="component" value="Unassembled WGS sequence"/>
</dbReference>
<dbReference type="Pfam" id="PF00112">
    <property type="entry name" value="Peptidase_C1"/>
    <property type="match status" value="1"/>
</dbReference>
<dbReference type="PROSITE" id="PS00639">
    <property type="entry name" value="THIOL_PROTEASE_HIS"/>
    <property type="match status" value="1"/>
</dbReference>
<proteinExistence type="inferred from homology"/>
<dbReference type="PROSITE" id="PS00139">
    <property type="entry name" value="THIOL_PROTEASE_CYS"/>
    <property type="match status" value="1"/>
</dbReference>
<dbReference type="SMART" id="SM00645">
    <property type="entry name" value="Pept_C1"/>
    <property type="match status" value="1"/>
</dbReference>
<evidence type="ECO:0000259" key="5">
    <source>
        <dbReference type="SMART" id="SM00848"/>
    </source>
</evidence>
<comment type="caution">
    <text evidence="6">The sequence shown here is derived from an EMBL/GenBank/DDBJ whole genome shotgun (WGS) entry which is preliminary data.</text>
</comment>
<dbReference type="InterPro" id="IPR025660">
    <property type="entry name" value="Pept_his_AS"/>
</dbReference>
<dbReference type="InterPro" id="IPR025661">
    <property type="entry name" value="Pept_asp_AS"/>
</dbReference>
<dbReference type="InterPro" id="IPR013201">
    <property type="entry name" value="Prot_inhib_I29"/>
</dbReference>
<dbReference type="PROSITE" id="PS00640">
    <property type="entry name" value="THIOL_PROTEASE_ASN"/>
    <property type="match status" value="1"/>
</dbReference>